<dbReference type="EMBL" id="CAJOBS010005343">
    <property type="protein sequence ID" value="CAF4898093.1"/>
    <property type="molecule type" value="Genomic_DNA"/>
</dbReference>
<name>A0A821UZ09_9BILA</name>
<dbReference type="AlphaFoldDB" id="A0A821UZ09"/>
<comment type="caution">
    <text evidence="1">The sequence shown here is derived from an EMBL/GenBank/DDBJ whole genome shotgun (WGS) entry which is preliminary data.</text>
</comment>
<dbReference type="Proteomes" id="UP000663838">
    <property type="component" value="Unassembled WGS sequence"/>
</dbReference>
<gene>
    <name evidence="1" type="ORF">TOA249_LOCUS30478</name>
</gene>
<sequence length="632" mass="72174">MDTMHAIIVWQKDRTAGPSCPVHVSNSYHHNDLKLRSQYGFIAAAKEVGKNSIGKRIRSVQGVKGLSCLLDIMAYPQSILLDYVHLVCLGHVQTLIKRWCQLIDKEKVMKMDNMLLNTRVPHNIHVVYIELISTVECWKVKHFRLFVLNIGLPIGIICLPILNASHWTIYYVAIKLLHAPESIEDINFAEHLINYYCRTISEVYDQSLEYYSLHAHLHLPPQVHGTKHLANQIAYWYDMENIVKNEIFEVPSSTGVNQIHLNNGQLVNSRELIVNLIQMNDHHLIQVEFYKRYKHQFTTYHTTLKSNLHGSNDNGPVTIKDRGKTYVGYCLFEGSLTEVEAAAERLDKQMNSDLESDCETLKSNSKFNVQRTQQIMTSAPSSNSSIQISDCTPSTVRSLANTRLDSKHIKHYGTPPPTDVAVHSKVMRETLPKRVRYRIAHYVFPPNGASAYQALREIQYMLKNKENERQTRNEEVIDLDNSSLSISVATDKNNIRLSKRPLSNSFSTTAREKTAKRICNKLFPSENGGNKEMVMLLEAPLSLNQDINVPLNGTHFGSEVQSEIDASFQSTLIYKNQNGESIDLIQLYGVRTQLGHFGTLVMDQLFTKEELISNSKDELIKDERYYIMKEAV</sequence>
<organism evidence="1 2">
    <name type="scientific">Rotaria socialis</name>
    <dbReference type="NCBI Taxonomy" id="392032"/>
    <lineage>
        <taxon>Eukaryota</taxon>
        <taxon>Metazoa</taxon>
        <taxon>Spiralia</taxon>
        <taxon>Gnathifera</taxon>
        <taxon>Rotifera</taxon>
        <taxon>Eurotatoria</taxon>
        <taxon>Bdelloidea</taxon>
        <taxon>Philodinida</taxon>
        <taxon>Philodinidae</taxon>
        <taxon>Rotaria</taxon>
    </lineage>
</organism>
<evidence type="ECO:0000313" key="2">
    <source>
        <dbReference type="Proteomes" id="UP000663838"/>
    </source>
</evidence>
<reference evidence="1" key="1">
    <citation type="submission" date="2021-02" db="EMBL/GenBank/DDBJ databases">
        <authorList>
            <person name="Nowell W R."/>
        </authorList>
    </citation>
    <scope>NUCLEOTIDE SEQUENCE</scope>
</reference>
<accession>A0A821UZ09</accession>
<protein>
    <submittedName>
        <fullName evidence="1">Uncharacterized protein</fullName>
    </submittedName>
</protein>
<proteinExistence type="predicted"/>
<evidence type="ECO:0000313" key="1">
    <source>
        <dbReference type="EMBL" id="CAF4898093.1"/>
    </source>
</evidence>